<dbReference type="AlphaFoldDB" id="A0A1H9NZT9"/>
<organism evidence="1 2">
    <name type="scientific">Butyrivibrio fibrisolvens</name>
    <dbReference type="NCBI Taxonomy" id="831"/>
    <lineage>
        <taxon>Bacteria</taxon>
        <taxon>Bacillati</taxon>
        <taxon>Bacillota</taxon>
        <taxon>Clostridia</taxon>
        <taxon>Lachnospirales</taxon>
        <taxon>Lachnospiraceae</taxon>
        <taxon>Butyrivibrio</taxon>
    </lineage>
</organism>
<gene>
    <name evidence="1" type="ORF">SAMN04487884_10589</name>
</gene>
<name>A0A1H9NZT9_BUTFI</name>
<reference evidence="1 2" key="1">
    <citation type="submission" date="2016-10" db="EMBL/GenBank/DDBJ databases">
        <authorList>
            <person name="de Groot N.N."/>
        </authorList>
    </citation>
    <scope>NUCLEOTIDE SEQUENCE [LARGE SCALE GENOMIC DNA]</scope>
    <source>
        <strain evidence="1 2">AR40</strain>
    </source>
</reference>
<evidence type="ECO:0000313" key="2">
    <source>
        <dbReference type="Proteomes" id="UP000182584"/>
    </source>
</evidence>
<dbReference type="EMBL" id="FOGJ01000005">
    <property type="protein sequence ID" value="SER41486.1"/>
    <property type="molecule type" value="Genomic_DNA"/>
</dbReference>
<protein>
    <submittedName>
        <fullName evidence="1">Uncharacterized protein</fullName>
    </submittedName>
</protein>
<accession>A0A1H9NZT9</accession>
<evidence type="ECO:0000313" key="1">
    <source>
        <dbReference type="EMBL" id="SER41486.1"/>
    </source>
</evidence>
<dbReference type="Proteomes" id="UP000182584">
    <property type="component" value="Unassembled WGS sequence"/>
</dbReference>
<sequence>MVHFAYKNEGDINLVIKTEWSVFNIFIIVVDKNNIIAA</sequence>
<proteinExistence type="predicted"/>